<comment type="catalytic activity">
    <reaction evidence="1 11">
        <text>Release of an N-terminal dipeptide from a peptide comprising four or more residues, with broad specificity. Also acts on dipeptidyl 2-naphthylamides.</text>
        <dbReference type="EC" id="3.4.14.4"/>
    </reaction>
</comment>
<evidence type="ECO:0000256" key="13">
    <source>
        <dbReference type="PIRSR" id="PIRSR007828-2"/>
    </source>
</evidence>
<proteinExistence type="inferred from homology"/>
<dbReference type="GO" id="GO:0004177">
    <property type="term" value="F:aminopeptidase activity"/>
    <property type="evidence" value="ECO:0007669"/>
    <property type="project" value="UniProtKB-KW"/>
</dbReference>
<evidence type="ECO:0000256" key="10">
    <source>
        <dbReference type="ARBA" id="ARBA00023049"/>
    </source>
</evidence>
<dbReference type="Gene3D" id="3.30.540.30">
    <property type="match status" value="3"/>
</dbReference>
<evidence type="ECO:0000256" key="7">
    <source>
        <dbReference type="ARBA" id="ARBA00022723"/>
    </source>
</evidence>
<dbReference type="GO" id="GO:0006508">
    <property type="term" value="P:proteolysis"/>
    <property type="evidence" value="ECO:0007669"/>
    <property type="project" value="UniProtKB-KW"/>
</dbReference>
<evidence type="ECO:0000256" key="4">
    <source>
        <dbReference type="ARBA" id="ARBA00022438"/>
    </source>
</evidence>
<feature type="binding site" evidence="13">
    <location>
        <position position="432"/>
    </location>
    <ligand>
        <name>Zn(2+)</name>
        <dbReference type="ChEBI" id="CHEBI:29105"/>
        <note>catalytic</note>
    </ligand>
</feature>
<keyword evidence="8 11" id="KW-0378">Hydrolase</keyword>
<keyword evidence="7 11" id="KW-0479">Metal-binding</keyword>
<organism evidence="14 15">
    <name type="scientific">Thyridium curvatum</name>
    <dbReference type="NCBI Taxonomy" id="1093900"/>
    <lineage>
        <taxon>Eukaryota</taxon>
        <taxon>Fungi</taxon>
        <taxon>Dikarya</taxon>
        <taxon>Ascomycota</taxon>
        <taxon>Pezizomycotina</taxon>
        <taxon>Sordariomycetes</taxon>
        <taxon>Sordariomycetidae</taxon>
        <taxon>Thyridiales</taxon>
        <taxon>Thyridiaceae</taxon>
        <taxon>Thyridium</taxon>
    </lineage>
</organism>
<dbReference type="AlphaFoldDB" id="A0A507B2E5"/>
<evidence type="ECO:0000256" key="2">
    <source>
        <dbReference type="ARBA" id="ARBA00004496"/>
    </source>
</evidence>
<dbReference type="InterPro" id="IPR005317">
    <property type="entry name" value="Dipeptidyl-peptase3"/>
</dbReference>
<evidence type="ECO:0000256" key="6">
    <source>
        <dbReference type="ARBA" id="ARBA00022670"/>
    </source>
</evidence>
<dbReference type="RefSeq" id="XP_030998163.1">
    <property type="nucleotide sequence ID" value="XM_031138080.1"/>
</dbReference>
<evidence type="ECO:0000313" key="15">
    <source>
        <dbReference type="Proteomes" id="UP000319257"/>
    </source>
</evidence>
<gene>
    <name evidence="14" type="ORF">E0L32_003746</name>
</gene>
<feature type="binding site" evidence="13">
    <location>
        <position position="491"/>
    </location>
    <ligand>
        <name>Zn(2+)</name>
        <dbReference type="ChEBI" id="CHEBI:29105"/>
        <note>catalytic</note>
    </ligand>
</feature>
<dbReference type="InterPro" id="IPR039461">
    <property type="entry name" value="Peptidase_M49"/>
</dbReference>
<dbReference type="GO" id="GO:0005737">
    <property type="term" value="C:cytoplasm"/>
    <property type="evidence" value="ECO:0007669"/>
    <property type="project" value="UniProtKB-SubCell"/>
</dbReference>
<dbReference type="PIRSF" id="PIRSF007828">
    <property type="entry name" value="Dipeptidyl-peptidase_III"/>
    <property type="match status" value="1"/>
</dbReference>
<comment type="similarity">
    <text evidence="3 11">Belongs to the peptidase M49 family.</text>
</comment>
<dbReference type="GeneID" id="41971193"/>
<keyword evidence="15" id="KW-1185">Reference proteome</keyword>
<dbReference type="InParanoid" id="A0A507B2E5"/>
<evidence type="ECO:0000256" key="9">
    <source>
        <dbReference type="ARBA" id="ARBA00022833"/>
    </source>
</evidence>
<accession>A0A507B2E5</accession>
<evidence type="ECO:0000256" key="12">
    <source>
        <dbReference type="PIRSR" id="PIRSR007828-1"/>
    </source>
</evidence>
<dbReference type="Pfam" id="PF03571">
    <property type="entry name" value="Peptidase_M49"/>
    <property type="match status" value="1"/>
</dbReference>
<dbReference type="GO" id="GO:0008235">
    <property type="term" value="F:metalloexopeptidase activity"/>
    <property type="evidence" value="ECO:0007669"/>
    <property type="project" value="InterPro"/>
</dbReference>
<keyword evidence="10 11" id="KW-0482">Metalloprotease</keyword>
<keyword evidence="6 11" id="KW-0645">Protease</keyword>
<name>A0A507B2E5_9PEZI</name>
<evidence type="ECO:0000256" key="8">
    <source>
        <dbReference type="ARBA" id="ARBA00022801"/>
    </source>
</evidence>
<dbReference type="EMBL" id="SKBQ01000017">
    <property type="protein sequence ID" value="TPX16452.1"/>
    <property type="molecule type" value="Genomic_DNA"/>
</dbReference>
<dbReference type="PANTHER" id="PTHR23422">
    <property type="entry name" value="DIPEPTIDYL PEPTIDASE III-RELATED"/>
    <property type="match status" value="1"/>
</dbReference>
<sequence length="684" mass="76867">MSVQDVQVFTLHVAPQFERLSAEEKRYAHHMARAAWHGARIILSQVSPEAPAIFDFIQELYHSCSGRWEDIVDSGVSKANLDNFLSYAATFLSNIGNYYGSGDQKFIPDVDIEDLEKLSRKSAKLSSLYDQISVAVTSRPPYGLGYSSDSTQSTYYPDVHLTKDSIDAVSKILEEHSIFPENTRLRRAENGKDFEVLVASVQTNDSNDLQVLSLPDGGGLVTLVHGDHATALGQICTEISKASSYAANDTQRAFLSKYVESFQTGSLDSYRESLRLWVRDKSPRIENIFGFVEPYRDPHGIRAEFEGLVAIADDEETRLLAMLVQNSAKFIKRLPWASADNDGRGHFEKNMFEPPDFSSIHTLAYCSSIIFPGINLPNYNDIRQEVGFKNVIIANRMITESQAVQYPFIDASEAEQFKKHKYPAYYWWVVLHELLGHGTGKMLAETQPGVYNFGIDDRPVNPLDGNPIESWYKYGQTWTGQFADLSTTVDECRAELVGAYLMDDDELLELFGFTETSEIKAEDLTYNLYQQLGVDGLRGLANFNVASGNWGQAHSRAHFAMLKTLLLDGNGVMTIAHDATRRSLTVRVDRSKIRTGGKAALGRMLLRLHMYRCTADVAACRAYYEDLSRVEGEYLDWRETVLTNKPPPMVFVQANTFLAEGDVILKEYPATVEGLIQSWAERNI</sequence>
<dbReference type="OrthoDB" id="4694525at2759"/>
<dbReference type="PANTHER" id="PTHR23422:SF11">
    <property type="entry name" value="DIPEPTIDYL PEPTIDASE 3"/>
    <property type="match status" value="1"/>
</dbReference>
<dbReference type="GO" id="GO:0008239">
    <property type="term" value="F:dipeptidyl-peptidase activity"/>
    <property type="evidence" value="ECO:0007669"/>
    <property type="project" value="UniProtKB-UniRule"/>
</dbReference>
<evidence type="ECO:0000256" key="11">
    <source>
        <dbReference type="PIRNR" id="PIRNR007828"/>
    </source>
</evidence>
<feature type="binding site" evidence="13">
    <location>
        <position position="437"/>
    </location>
    <ligand>
        <name>Zn(2+)</name>
        <dbReference type="ChEBI" id="CHEBI:29105"/>
        <note>catalytic</note>
    </ligand>
</feature>
<keyword evidence="5 11" id="KW-0963">Cytoplasm</keyword>
<keyword evidence="9 11" id="KW-0862">Zinc</keyword>
<reference evidence="14 15" key="1">
    <citation type="submission" date="2019-06" db="EMBL/GenBank/DDBJ databases">
        <title>Draft genome sequence of the filamentous fungus Phialemoniopsis curvata isolated from diesel fuel.</title>
        <authorList>
            <person name="Varaljay V.A."/>
            <person name="Lyon W.J."/>
            <person name="Crouch A.L."/>
            <person name="Drake C.E."/>
            <person name="Hollomon J.M."/>
            <person name="Nadeau L.J."/>
            <person name="Nunn H.S."/>
            <person name="Stevenson B.S."/>
            <person name="Bojanowski C.L."/>
            <person name="Crookes-Goodson W.J."/>
        </authorList>
    </citation>
    <scope>NUCLEOTIDE SEQUENCE [LARGE SCALE GENOMIC DNA]</scope>
    <source>
        <strain evidence="14 15">D216</strain>
    </source>
</reference>
<evidence type="ECO:0000256" key="3">
    <source>
        <dbReference type="ARBA" id="ARBA00010200"/>
    </source>
</evidence>
<dbReference type="Proteomes" id="UP000319257">
    <property type="component" value="Unassembled WGS sequence"/>
</dbReference>
<feature type="active site" evidence="12">
    <location>
        <position position="433"/>
    </location>
</feature>
<keyword evidence="4 11" id="KW-0031">Aminopeptidase</keyword>
<dbReference type="GO" id="GO:0046872">
    <property type="term" value="F:metal ion binding"/>
    <property type="evidence" value="ECO:0007669"/>
    <property type="project" value="UniProtKB-KW"/>
</dbReference>
<dbReference type="EC" id="3.4.14.4" evidence="11"/>
<evidence type="ECO:0000313" key="14">
    <source>
        <dbReference type="EMBL" id="TPX16452.1"/>
    </source>
</evidence>
<comment type="cofactor">
    <cofactor evidence="11 13">
        <name>Zn(2+)</name>
        <dbReference type="ChEBI" id="CHEBI:29105"/>
    </cofactor>
    <text evidence="11 13">Binds 1 zinc ion per subunit.</text>
</comment>
<comment type="subcellular location">
    <subcellularLocation>
        <location evidence="2">Cytoplasm</location>
    </subcellularLocation>
</comment>
<comment type="caution">
    <text evidence="14">The sequence shown here is derived from an EMBL/GenBank/DDBJ whole genome shotgun (WGS) entry which is preliminary data.</text>
</comment>
<evidence type="ECO:0000256" key="5">
    <source>
        <dbReference type="ARBA" id="ARBA00022490"/>
    </source>
</evidence>
<protein>
    <recommendedName>
        <fullName evidence="11">Dipeptidyl peptidase 3</fullName>
        <ecNumber evidence="11">3.4.14.4</ecNumber>
    </recommendedName>
    <alternativeName>
        <fullName evidence="11">Dipeptidyl aminopeptidase III</fullName>
    </alternativeName>
    <alternativeName>
        <fullName evidence="11">Dipeptidyl peptidase III</fullName>
    </alternativeName>
</protein>
<evidence type="ECO:0000256" key="1">
    <source>
        <dbReference type="ARBA" id="ARBA00001336"/>
    </source>
</evidence>